<sequence length="55" mass="5997">MWFGAGAEDLCSVLGSVLYSASIITGNRFIGISLLLWYTPDVISSFHQPPRQPSP</sequence>
<reference evidence="1 2" key="1">
    <citation type="submission" date="2019-04" db="EMBL/GenBank/DDBJ databases">
        <title>Comparative genomics and transcriptomics to analyze fruiting body development in filamentous ascomycetes.</title>
        <authorList>
            <consortium name="DOE Joint Genome Institute"/>
            <person name="Lutkenhaus R."/>
            <person name="Traeger S."/>
            <person name="Breuer J."/>
            <person name="Kuo A."/>
            <person name="Lipzen A."/>
            <person name="Pangilinan J."/>
            <person name="Dilworth D."/>
            <person name="Sandor L."/>
            <person name="Poggeler S."/>
            <person name="Barry K."/>
            <person name="Grigoriev I.V."/>
            <person name="Nowrousian M."/>
        </authorList>
    </citation>
    <scope>NUCLEOTIDE SEQUENCE [LARGE SCALE GENOMIC DNA]</scope>
    <source>
        <strain evidence="1 2">CBS 389.68</strain>
    </source>
</reference>
<evidence type="ECO:0000313" key="2">
    <source>
        <dbReference type="Proteomes" id="UP000298138"/>
    </source>
</evidence>
<organism evidence="1 2">
    <name type="scientific">Ascodesmis nigricans</name>
    <dbReference type="NCBI Taxonomy" id="341454"/>
    <lineage>
        <taxon>Eukaryota</taxon>
        <taxon>Fungi</taxon>
        <taxon>Dikarya</taxon>
        <taxon>Ascomycota</taxon>
        <taxon>Pezizomycotina</taxon>
        <taxon>Pezizomycetes</taxon>
        <taxon>Pezizales</taxon>
        <taxon>Ascodesmidaceae</taxon>
        <taxon>Ascodesmis</taxon>
    </lineage>
</organism>
<protein>
    <submittedName>
        <fullName evidence="1">Uncharacterized protein</fullName>
    </submittedName>
</protein>
<proteinExistence type="predicted"/>
<dbReference type="AlphaFoldDB" id="A0A4S2MWR0"/>
<gene>
    <name evidence="1" type="ORF">EX30DRAFT_340978</name>
</gene>
<keyword evidence="2" id="KW-1185">Reference proteome</keyword>
<evidence type="ECO:0000313" key="1">
    <source>
        <dbReference type="EMBL" id="TGZ81004.1"/>
    </source>
</evidence>
<name>A0A4S2MWR0_9PEZI</name>
<dbReference type="EMBL" id="ML220121">
    <property type="protein sequence ID" value="TGZ81004.1"/>
    <property type="molecule type" value="Genomic_DNA"/>
</dbReference>
<dbReference type="InParanoid" id="A0A4S2MWR0"/>
<accession>A0A4S2MWR0</accession>
<dbReference type="Proteomes" id="UP000298138">
    <property type="component" value="Unassembled WGS sequence"/>
</dbReference>